<dbReference type="SUPFAM" id="SSF54277">
    <property type="entry name" value="CAD &amp; PB1 domains"/>
    <property type="match status" value="1"/>
</dbReference>
<keyword evidence="6 8" id="KW-0539">Nucleus</keyword>
<evidence type="ECO:0000256" key="4">
    <source>
        <dbReference type="ARBA" id="ARBA00023015"/>
    </source>
</evidence>
<dbReference type="eggNOG" id="ENOG502QPNB">
    <property type="taxonomic scope" value="Eukaryota"/>
</dbReference>
<feature type="transmembrane region" description="Helical" evidence="9">
    <location>
        <begin position="15"/>
        <end position="34"/>
    </location>
</feature>
<dbReference type="GO" id="GO:0005634">
    <property type="term" value="C:nucleus"/>
    <property type="evidence" value="ECO:0007669"/>
    <property type="project" value="UniProtKB-SubCell"/>
</dbReference>
<dbReference type="KEGG" id="crb:17893912"/>
<keyword evidence="3 8" id="KW-0678">Repressor</keyword>
<evidence type="ECO:0000313" key="12">
    <source>
        <dbReference type="Proteomes" id="UP000029121"/>
    </source>
</evidence>
<evidence type="ECO:0000256" key="3">
    <source>
        <dbReference type="ARBA" id="ARBA00022491"/>
    </source>
</evidence>
<proteinExistence type="inferred from homology"/>
<dbReference type="InterPro" id="IPR033389">
    <property type="entry name" value="AUX/IAA_dom"/>
</dbReference>
<evidence type="ECO:0000313" key="11">
    <source>
        <dbReference type="EMBL" id="EOA31149.1"/>
    </source>
</evidence>
<keyword evidence="4 8" id="KW-0805">Transcription regulation</keyword>
<dbReference type="EMBL" id="KB870807">
    <property type="protein sequence ID" value="EOA31149.1"/>
    <property type="molecule type" value="Genomic_DNA"/>
</dbReference>
<organism evidence="11 12">
    <name type="scientific">Capsella rubella</name>
    <dbReference type="NCBI Taxonomy" id="81985"/>
    <lineage>
        <taxon>Eukaryota</taxon>
        <taxon>Viridiplantae</taxon>
        <taxon>Streptophyta</taxon>
        <taxon>Embryophyta</taxon>
        <taxon>Tracheophyta</taxon>
        <taxon>Spermatophyta</taxon>
        <taxon>Magnoliopsida</taxon>
        <taxon>eudicotyledons</taxon>
        <taxon>Gunneridae</taxon>
        <taxon>Pentapetalae</taxon>
        <taxon>rosids</taxon>
        <taxon>malvids</taxon>
        <taxon>Brassicales</taxon>
        <taxon>Brassicaceae</taxon>
        <taxon>Camelineae</taxon>
        <taxon>Capsella</taxon>
    </lineage>
</organism>
<comment type="subcellular location">
    <subcellularLocation>
        <location evidence="1 8">Nucleus</location>
    </subcellularLocation>
</comment>
<dbReference type="Gene3D" id="3.10.20.90">
    <property type="entry name" value="Phosphatidylinositol 3-kinase Catalytic Subunit, Chain A, domain 1"/>
    <property type="match status" value="1"/>
</dbReference>
<keyword evidence="12" id="KW-1185">Reference proteome</keyword>
<dbReference type="AlphaFoldDB" id="R0HN53"/>
<dbReference type="FunFam" id="3.10.20.90:FF:000078">
    <property type="entry name" value="Auxin-responsive protein"/>
    <property type="match status" value="1"/>
</dbReference>
<dbReference type="STRING" id="81985.R0HN53"/>
<dbReference type="Pfam" id="PF02309">
    <property type="entry name" value="AUX_IAA"/>
    <property type="match status" value="1"/>
</dbReference>
<gene>
    <name evidence="11" type="ORF">CARUB_v10014321mg</name>
</gene>
<keyword evidence="5 8" id="KW-0804">Transcription</keyword>
<accession>R0HN53</accession>
<comment type="similarity">
    <text evidence="2 8">Belongs to the Aux/IAA family.</text>
</comment>
<feature type="domain" description="PB1" evidence="10">
    <location>
        <begin position="166"/>
        <end position="266"/>
    </location>
</feature>
<keyword evidence="9" id="KW-0472">Membrane</keyword>
<dbReference type="GO" id="GO:0006355">
    <property type="term" value="P:regulation of DNA-templated transcription"/>
    <property type="evidence" value="ECO:0007669"/>
    <property type="project" value="InterPro"/>
</dbReference>
<dbReference type="GO" id="GO:0009734">
    <property type="term" value="P:auxin-activated signaling pathway"/>
    <property type="evidence" value="ECO:0007669"/>
    <property type="project" value="UniProtKB-UniRule"/>
</dbReference>
<evidence type="ECO:0000256" key="5">
    <source>
        <dbReference type="ARBA" id="ARBA00023163"/>
    </source>
</evidence>
<sequence>MQLHEYIHPTTPSSLALSPYIIIASPLSFLLPLLPLQREKQIFLNLLQVNMIGQLMNLKATELCLGLPGGADQAVESPAKSAVGSKRGFSETVDLMLNLQSNKEGSVDLNNVAASPKEKNLIKDPAKPPAKAQVVGWPPVRNYRKNIMTQQKTSGTEEASSEKAGAGLVKVSMDGAPYLRKVDLKMYKSYQDLSDALAKMFSSFTMGNYGAQGMIDFMNESKLMNLLNSSEYVPSYEDKDGDWMLVGDVPWEMFVESCKRLRIMKGSEAIGLAPRAMEKYCKNRS</sequence>
<dbReference type="PANTHER" id="PTHR31734">
    <property type="entry name" value="AUXIN-RESPONSIVE PROTEIN IAA17"/>
    <property type="match status" value="1"/>
</dbReference>
<keyword evidence="9" id="KW-0812">Transmembrane</keyword>
<evidence type="ECO:0000256" key="8">
    <source>
        <dbReference type="RuleBase" id="RU004549"/>
    </source>
</evidence>
<dbReference type="PROSITE" id="PS51745">
    <property type="entry name" value="PB1"/>
    <property type="match status" value="1"/>
</dbReference>
<evidence type="ECO:0000259" key="10">
    <source>
        <dbReference type="PROSITE" id="PS51745"/>
    </source>
</evidence>
<evidence type="ECO:0000256" key="2">
    <source>
        <dbReference type="ARBA" id="ARBA00006728"/>
    </source>
</evidence>
<comment type="function">
    <text evidence="8">Aux/IAA proteins are short-lived transcriptional factors that function as repressors of early auxin response genes at low auxin concentrations.</text>
</comment>
<evidence type="ECO:0000256" key="1">
    <source>
        <dbReference type="ARBA" id="ARBA00004123"/>
    </source>
</evidence>
<evidence type="ECO:0000256" key="9">
    <source>
        <dbReference type="SAM" id="Phobius"/>
    </source>
</evidence>
<keyword evidence="7 8" id="KW-0927">Auxin signaling pathway</keyword>
<name>R0HN53_9BRAS</name>
<dbReference type="Proteomes" id="UP000029121">
    <property type="component" value="Unassembled WGS sequence"/>
</dbReference>
<comment type="subunit">
    <text evidence="8">Homodimers and heterodimers.</text>
</comment>
<protein>
    <recommendedName>
        <fullName evidence="8">Auxin-responsive protein</fullName>
    </recommendedName>
</protein>
<dbReference type="InterPro" id="IPR053793">
    <property type="entry name" value="PB1-like"/>
</dbReference>
<keyword evidence="9" id="KW-1133">Transmembrane helix</keyword>
<evidence type="ECO:0000256" key="7">
    <source>
        <dbReference type="ARBA" id="ARBA00023294"/>
    </source>
</evidence>
<dbReference type="OrthoDB" id="642974at2759"/>
<evidence type="ECO:0000256" key="6">
    <source>
        <dbReference type="ARBA" id="ARBA00023242"/>
    </source>
</evidence>
<dbReference type="InterPro" id="IPR003311">
    <property type="entry name" value="AUX_IAA"/>
</dbReference>
<dbReference type="PANTHER" id="PTHR31734:SF254">
    <property type="entry name" value="AUXIN-RESPONSIVE PROTEIN IAA7"/>
    <property type="match status" value="1"/>
</dbReference>
<reference evidence="12" key="1">
    <citation type="journal article" date="2013" name="Nat. Genet.">
        <title>The Capsella rubella genome and the genomic consequences of rapid mating system evolution.</title>
        <authorList>
            <person name="Slotte T."/>
            <person name="Hazzouri K.M."/>
            <person name="Agren J.A."/>
            <person name="Koenig D."/>
            <person name="Maumus F."/>
            <person name="Guo Y.L."/>
            <person name="Steige K."/>
            <person name="Platts A.E."/>
            <person name="Escobar J.S."/>
            <person name="Newman L.K."/>
            <person name="Wang W."/>
            <person name="Mandakova T."/>
            <person name="Vello E."/>
            <person name="Smith L.M."/>
            <person name="Henz S.R."/>
            <person name="Steffen J."/>
            <person name="Takuno S."/>
            <person name="Brandvain Y."/>
            <person name="Coop G."/>
            <person name="Andolfatto P."/>
            <person name="Hu T.T."/>
            <person name="Blanchette M."/>
            <person name="Clark R.M."/>
            <person name="Quesneville H."/>
            <person name="Nordborg M."/>
            <person name="Gaut B.S."/>
            <person name="Lysak M.A."/>
            <person name="Jenkins J."/>
            <person name="Grimwood J."/>
            <person name="Chapman J."/>
            <person name="Prochnik S."/>
            <person name="Shu S."/>
            <person name="Rokhsar D."/>
            <person name="Schmutz J."/>
            <person name="Weigel D."/>
            <person name="Wright S.I."/>
        </authorList>
    </citation>
    <scope>NUCLEOTIDE SEQUENCE [LARGE SCALE GENOMIC DNA]</scope>
    <source>
        <strain evidence="12">cv. Monte Gargano</strain>
    </source>
</reference>